<feature type="chain" id="PRO_5043426587" description="Miraculin" evidence="1">
    <location>
        <begin position="23"/>
        <end position="217"/>
    </location>
</feature>
<dbReference type="EMBL" id="CAMGYJ010000005">
    <property type="protein sequence ID" value="CAI0424073.1"/>
    <property type="molecule type" value="Genomic_DNA"/>
</dbReference>
<protein>
    <recommendedName>
        <fullName evidence="4">Miraculin</fullName>
    </recommendedName>
</protein>
<evidence type="ECO:0000313" key="3">
    <source>
        <dbReference type="Proteomes" id="UP001154282"/>
    </source>
</evidence>
<dbReference type="InterPro" id="IPR011065">
    <property type="entry name" value="Kunitz_inhibitor_STI-like_sf"/>
</dbReference>
<dbReference type="InterPro" id="IPR002160">
    <property type="entry name" value="Prot_inh_Kunz-lg"/>
</dbReference>
<dbReference type="Gene3D" id="2.80.10.50">
    <property type="match status" value="1"/>
</dbReference>
<organism evidence="2 3">
    <name type="scientific">Linum tenue</name>
    <dbReference type="NCBI Taxonomy" id="586396"/>
    <lineage>
        <taxon>Eukaryota</taxon>
        <taxon>Viridiplantae</taxon>
        <taxon>Streptophyta</taxon>
        <taxon>Embryophyta</taxon>
        <taxon>Tracheophyta</taxon>
        <taxon>Spermatophyta</taxon>
        <taxon>Magnoliopsida</taxon>
        <taxon>eudicotyledons</taxon>
        <taxon>Gunneridae</taxon>
        <taxon>Pentapetalae</taxon>
        <taxon>rosids</taxon>
        <taxon>fabids</taxon>
        <taxon>Malpighiales</taxon>
        <taxon>Linaceae</taxon>
        <taxon>Linum</taxon>
    </lineage>
</organism>
<evidence type="ECO:0000256" key="1">
    <source>
        <dbReference type="SAM" id="SignalP"/>
    </source>
</evidence>
<gene>
    <name evidence="2" type="ORF">LITE_LOCUS19783</name>
</gene>
<dbReference type="SUPFAM" id="SSF50386">
    <property type="entry name" value="STI-like"/>
    <property type="match status" value="1"/>
</dbReference>
<reference evidence="2" key="1">
    <citation type="submission" date="2022-08" db="EMBL/GenBank/DDBJ databases">
        <authorList>
            <person name="Gutierrez-Valencia J."/>
        </authorList>
    </citation>
    <scope>NUCLEOTIDE SEQUENCE</scope>
</reference>
<dbReference type="AlphaFoldDB" id="A0AAV0KPH3"/>
<dbReference type="SMART" id="SM00452">
    <property type="entry name" value="STI"/>
    <property type="match status" value="1"/>
</dbReference>
<dbReference type="Proteomes" id="UP001154282">
    <property type="component" value="Unassembled WGS sequence"/>
</dbReference>
<evidence type="ECO:0000313" key="2">
    <source>
        <dbReference type="EMBL" id="CAI0424073.1"/>
    </source>
</evidence>
<comment type="caution">
    <text evidence="2">The sequence shown here is derived from an EMBL/GenBank/DDBJ whole genome shotgun (WGS) entry which is preliminary data.</text>
</comment>
<accession>A0AAV0KPH3</accession>
<feature type="signal peptide" evidence="1">
    <location>
        <begin position="1"/>
        <end position="22"/>
    </location>
</feature>
<name>A0AAV0KPH3_9ROSI</name>
<evidence type="ECO:0008006" key="4">
    <source>
        <dbReference type="Google" id="ProtNLM"/>
    </source>
</evidence>
<keyword evidence="1" id="KW-0732">Signal</keyword>
<keyword evidence="3" id="KW-1185">Reference proteome</keyword>
<proteinExistence type="predicted"/>
<sequence>MKPTTVPIVASFFLLLATLASTQVPISLAASSSSSSPIPVTDVDGATVRSGLKYFILPSVSGHGGGVALDRTKTKKCPLSVFQDNYDLSKGLPVVFLPVNAKPGYTVRTKIDLNIEFATETACDEATVWKVESYDHDLGQRFVGTGGIEGKPGPRTVENWFKIAKFGGNYKLVYCPSVCKHCKVDCKDVGVFEDEYGKKRLALSDEPLVVKFMKATN</sequence>
<dbReference type="Pfam" id="PF00197">
    <property type="entry name" value="Kunitz_legume"/>
    <property type="match status" value="1"/>
</dbReference>
<dbReference type="PANTHER" id="PTHR33107">
    <property type="entry name" value="KUNITZ TRYPSIN INHIBITOR 2"/>
    <property type="match status" value="1"/>
</dbReference>
<dbReference type="PANTHER" id="PTHR33107:SF5">
    <property type="entry name" value="KUNITZ TRYPSIN INHIBITOR 5"/>
    <property type="match status" value="1"/>
</dbReference>
<dbReference type="PRINTS" id="PR00291">
    <property type="entry name" value="KUNITZINHBTR"/>
</dbReference>
<dbReference type="GO" id="GO:0004866">
    <property type="term" value="F:endopeptidase inhibitor activity"/>
    <property type="evidence" value="ECO:0007669"/>
    <property type="project" value="InterPro"/>
</dbReference>
<dbReference type="CDD" id="cd23375">
    <property type="entry name" value="beta-trefoil_STI_VvMLP-like"/>
    <property type="match status" value="1"/>
</dbReference>